<dbReference type="PROSITE" id="PS50030">
    <property type="entry name" value="UBA"/>
    <property type="match status" value="1"/>
</dbReference>
<keyword evidence="4" id="KW-1185">Reference proteome</keyword>
<dbReference type="OrthoDB" id="7237699at2759"/>
<dbReference type="AlphaFoldDB" id="A0A0T6B9H2"/>
<proteinExistence type="predicted"/>
<accession>A0A0T6B9H2</accession>
<feature type="compositionally biased region" description="Polar residues" evidence="1">
    <location>
        <begin position="129"/>
        <end position="139"/>
    </location>
</feature>
<dbReference type="CDD" id="cd14318">
    <property type="entry name" value="UBA_Cbl_like"/>
    <property type="match status" value="1"/>
</dbReference>
<evidence type="ECO:0000259" key="2">
    <source>
        <dbReference type="PROSITE" id="PS50030"/>
    </source>
</evidence>
<feature type="region of interest" description="Disordered" evidence="1">
    <location>
        <begin position="179"/>
        <end position="211"/>
    </location>
</feature>
<evidence type="ECO:0000313" key="4">
    <source>
        <dbReference type="Proteomes" id="UP000051574"/>
    </source>
</evidence>
<feature type="region of interest" description="Disordered" evidence="1">
    <location>
        <begin position="19"/>
        <end position="112"/>
    </location>
</feature>
<dbReference type="Gene3D" id="1.10.8.10">
    <property type="entry name" value="DNA helicase RuvA subunit, C-terminal domain"/>
    <property type="match status" value="1"/>
</dbReference>
<feature type="compositionally biased region" description="Polar residues" evidence="1">
    <location>
        <begin position="199"/>
        <end position="211"/>
    </location>
</feature>
<feature type="compositionally biased region" description="Polar residues" evidence="1">
    <location>
        <begin position="179"/>
        <end position="189"/>
    </location>
</feature>
<dbReference type="SUPFAM" id="SSF46934">
    <property type="entry name" value="UBA-like"/>
    <property type="match status" value="1"/>
</dbReference>
<dbReference type="EMBL" id="LJIG01002968">
    <property type="protein sequence ID" value="KRT83972.1"/>
    <property type="molecule type" value="Genomic_DNA"/>
</dbReference>
<feature type="compositionally biased region" description="Low complexity" evidence="1">
    <location>
        <begin position="78"/>
        <end position="105"/>
    </location>
</feature>
<evidence type="ECO:0000256" key="1">
    <source>
        <dbReference type="SAM" id="MobiDB-lite"/>
    </source>
</evidence>
<protein>
    <recommendedName>
        <fullName evidence="2">UBA domain-containing protein</fullName>
    </recommendedName>
</protein>
<gene>
    <name evidence="3" type="ORF">AMK59_1165</name>
</gene>
<dbReference type="InterPro" id="IPR015940">
    <property type="entry name" value="UBA"/>
</dbReference>
<evidence type="ECO:0000313" key="3">
    <source>
        <dbReference type="EMBL" id="KRT83972.1"/>
    </source>
</evidence>
<feature type="region of interest" description="Disordered" evidence="1">
    <location>
        <begin position="129"/>
        <end position="152"/>
    </location>
</feature>
<feature type="compositionally biased region" description="Low complexity" evidence="1">
    <location>
        <begin position="20"/>
        <end position="56"/>
    </location>
</feature>
<name>A0A0T6B9H2_9SCAR</name>
<dbReference type="Proteomes" id="UP000051574">
    <property type="component" value="Unassembled WGS sequence"/>
</dbReference>
<feature type="domain" description="UBA" evidence="2">
    <location>
        <begin position="245"/>
        <end position="285"/>
    </location>
</feature>
<organism evidence="3 4">
    <name type="scientific">Oryctes borbonicus</name>
    <dbReference type="NCBI Taxonomy" id="1629725"/>
    <lineage>
        <taxon>Eukaryota</taxon>
        <taxon>Metazoa</taxon>
        <taxon>Ecdysozoa</taxon>
        <taxon>Arthropoda</taxon>
        <taxon>Hexapoda</taxon>
        <taxon>Insecta</taxon>
        <taxon>Pterygota</taxon>
        <taxon>Neoptera</taxon>
        <taxon>Endopterygota</taxon>
        <taxon>Coleoptera</taxon>
        <taxon>Polyphaga</taxon>
        <taxon>Scarabaeiformia</taxon>
        <taxon>Scarabaeidae</taxon>
        <taxon>Dynastinae</taxon>
        <taxon>Oryctes</taxon>
    </lineage>
</organism>
<dbReference type="InterPro" id="IPR009060">
    <property type="entry name" value="UBA-like_sf"/>
</dbReference>
<sequence length="290" mass="31292">MESGDVWNCTASSLQALALSPRNEISNSPSPIISPRNSPRSTRRSTTPTVGVTTGMTPPPIPPRRSSPTLEQAAMPNSTSASSTTTTKPTSSTANGTQTQTSQQQHPKQHNGLNEAQSVTNLSQSVIEVPQMSKSSSMQEMHGDTMNGTSSAENTIELSSPETIYGVVSTNFSTNMTKTQTRHQSCPTSKNKKQISCPVKSSTTPNLNSSEVSEEHVYQNVKMPPKTKERVNPLTATASTVCYENLNMDYIKKLVSEGYSRDAVIKALGITRNNVDMACDILHEFGTKHG</sequence>
<comment type="caution">
    <text evidence="3">The sequence shown here is derived from an EMBL/GenBank/DDBJ whole genome shotgun (WGS) entry which is preliminary data.</text>
</comment>
<reference evidence="3 4" key="1">
    <citation type="submission" date="2015-09" db="EMBL/GenBank/DDBJ databases">
        <title>Draft genome of the scarab beetle Oryctes borbonicus.</title>
        <authorList>
            <person name="Meyer J.M."/>
            <person name="Markov G.V."/>
            <person name="Baskaran P."/>
            <person name="Herrmann M."/>
            <person name="Sommer R.J."/>
            <person name="Roedelsperger C."/>
        </authorList>
    </citation>
    <scope>NUCLEOTIDE SEQUENCE [LARGE SCALE GENOMIC DNA]</scope>
    <source>
        <strain evidence="3">OB123</strain>
        <tissue evidence="3">Whole animal</tissue>
    </source>
</reference>